<proteinExistence type="predicted"/>
<name>A0A381RW99_9ZZZZ</name>
<reference evidence="1" key="1">
    <citation type="submission" date="2018-05" db="EMBL/GenBank/DDBJ databases">
        <authorList>
            <person name="Lanie J.A."/>
            <person name="Ng W.-L."/>
            <person name="Kazmierczak K.M."/>
            <person name="Andrzejewski T.M."/>
            <person name="Davidsen T.M."/>
            <person name="Wayne K.J."/>
            <person name="Tettelin H."/>
            <person name="Glass J.I."/>
            <person name="Rusch D."/>
            <person name="Podicherti R."/>
            <person name="Tsui H.-C.T."/>
            <person name="Winkler M.E."/>
        </authorList>
    </citation>
    <scope>NUCLEOTIDE SEQUENCE</scope>
</reference>
<accession>A0A381RW99</accession>
<organism evidence="1">
    <name type="scientific">marine metagenome</name>
    <dbReference type="NCBI Taxonomy" id="408172"/>
    <lineage>
        <taxon>unclassified sequences</taxon>
        <taxon>metagenomes</taxon>
        <taxon>ecological metagenomes</taxon>
    </lineage>
</organism>
<sequence length="85" mass="10181">MIFRVQIYNFLETIRLAFQKQLTGGKAIAKLEDRYNRRDICFSYEFKKGYFKKYYRCTSCQCLISTKLIFTTSECPEGKWGTLDY</sequence>
<gene>
    <name evidence="1" type="ORF">METZ01_LOCUS48328</name>
</gene>
<dbReference type="AlphaFoldDB" id="A0A381RW99"/>
<dbReference type="EMBL" id="UINC01002328">
    <property type="protein sequence ID" value="SUZ95474.1"/>
    <property type="molecule type" value="Genomic_DNA"/>
</dbReference>
<evidence type="ECO:0000313" key="1">
    <source>
        <dbReference type="EMBL" id="SUZ95474.1"/>
    </source>
</evidence>
<protein>
    <submittedName>
        <fullName evidence="1">Uncharacterized protein</fullName>
    </submittedName>
</protein>